<dbReference type="InterPro" id="IPR014942">
    <property type="entry name" value="AbiEii"/>
</dbReference>
<protein>
    <recommendedName>
        <fullName evidence="3">Nucleotidyl transferase AbiEii/AbiGii toxin family protein</fullName>
    </recommendedName>
</protein>
<organism evidence="1 2">
    <name type="scientific">Ereboglobus luteus</name>
    <dbReference type="NCBI Taxonomy" id="1796921"/>
    <lineage>
        <taxon>Bacteria</taxon>
        <taxon>Pseudomonadati</taxon>
        <taxon>Verrucomicrobiota</taxon>
        <taxon>Opitutia</taxon>
        <taxon>Opitutales</taxon>
        <taxon>Opitutaceae</taxon>
        <taxon>Ereboglobus</taxon>
    </lineage>
</organism>
<dbReference type="OrthoDB" id="9808443at2"/>
<accession>A0A2U8E3Y5</accession>
<dbReference type="Proteomes" id="UP000244896">
    <property type="component" value="Chromosome"/>
</dbReference>
<dbReference type="Pfam" id="PF08843">
    <property type="entry name" value="AbiEii"/>
    <property type="match status" value="1"/>
</dbReference>
<keyword evidence="2" id="KW-1185">Reference proteome</keyword>
<evidence type="ECO:0008006" key="3">
    <source>
        <dbReference type="Google" id="ProtNLM"/>
    </source>
</evidence>
<reference evidence="1 2" key="1">
    <citation type="journal article" date="2018" name="Syst. Appl. Microbiol.">
        <title>Ereboglobus luteus gen. nov. sp. nov. from cockroach guts, and new insights into the oxygen relationship of the genera Opitutus and Didymococcus (Verrucomicrobia: Opitutaceae).</title>
        <authorList>
            <person name="Tegtmeier D."/>
            <person name="Belitz A."/>
            <person name="Radek R."/>
            <person name="Heimerl T."/>
            <person name="Brune A."/>
        </authorList>
    </citation>
    <scope>NUCLEOTIDE SEQUENCE [LARGE SCALE GENOMIC DNA]</scope>
    <source>
        <strain evidence="1 2">Ho45</strain>
    </source>
</reference>
<evidence type="ECO:0000313" key="1">
    <source>
        <dbReference type="EMBL" id="AWI09510.1"/>
    </source>
</evidence>
<dbReference type="AlphaFoldDB" id="A0A2U8E3Y5"/>
<gene>
    <name evidence="1" type="ORF">CKA38_09875</name>
</gene>
<sequence length="296" mass="33789">MTKLKNLPASVKARLLNVARTRHETFNDILVRYCIERLLYRLGQSKHADRFLLKGALLFVLWDDRVPRPTRDVDFLGFGNMEIDAIIDAFREIIATNAPPDGLHFEEASVRAEEIREGQEYGGVRINITAWLGKARIPMQIDVGSGDAVTPAPEVTDFPVLLDFPPPRVRAYPIYTVVAEKFEAIVSIGPRNTRMKDFHDLWFLSRRFDFDGSMLHQALSATFRRRGTVMEGELLPFTSEYVNDAARQAQWHGFLGRNALKTPPDQFPLLMAELREFVGPALKSNNQRWYAGKGWE</sequence>
<evidence type="ECO:0000313" key="2">
    <source>
        <dbReference type="Proteomes" id="UP000244896"/>
    </source>
</evidence>
<dbReference type="KEGG" id="elut:CKA38_09875"/>
<dbReference type="EMBL" id="CP023004">
    <property type="protein sequence ID" value="AWI09510.1"/>
    <property type="molecule type" value="Genomic_DNA"/>
</dbReference>
<dbReference type="RefSeq" id="WP_108825319.1">
    <property type="nucleotide sequence ID" value="NZ_CP023004.1"/>
</dbReference>
<name>A0A2U8E3Y5_9BACT</name>
<proteinExistence type="predicted"/>